<feature type="transmembrane region" description="Helical" evidence="1">
    <location>
        <begin position="63"/>
        <end position="81"/>
    </location>
</feature>
<organism evidence="2 3">
    <name type="scientific">Erythrobacter litoralis (strain HTCC2594)</name>
    <dbReference type="NCBI Taxonomy" id="314225"/>
    <lineage>
        <taxon>Bacteria</taxon>
        <taxon>Pseudomonadati</taxon>
        <taxon>Pseudomonadota</taxon>
        <taxon>Alphaproteobacteria</taxon>
        <taxon>Sphingomonadales</taxon>
        <taxon>Erythrobacteraceae</taxon>
        <taxon>Erythrobacter/Porphyrobacter group</taxon>
        <taxon>Erythrobacter</taxon>
    </lineage>
</organism>
<evidence type="ECO:0008006" key="4">
    <source>
        <dbReference type="Google" id="ProtNLM"/>
    </source>
</evidence>
<dbReference type="RefSeq" id="WP_011413875.1">
    <property type="nucleotide sequence ID" value="NC_007722.1"/>
</dbReference>
<sequence length="322" mass="36002">MVDVPDIDHLMAGPLGQFLEQQRGARADAVKQAWSRGWKAAIIAGPLMLFGLIAIPIELVPKLWACGFLVTLIYGWATAPIRAARKRVKIGINEGIADALGMSYSHDGDEGREFELAKQFRLLPKHQKSSVEDFWSGTLGGYGFLLHEAHLQEKRGSGKNRRWVTVFRGAIIRIGSGKRFHGTTLVQRAGKHKSWFGWGGRKDSVKFDGHRLDAVDMVHPDFEDTFEVWSDDQVEARYLVDPLYVERLIAMEGAFHGRDICSLFIEGDIIVAVRSGNMFESGTMNPASDRFMVERCAEQFAAMGRLAQQVNRQLGWADDRAG</sequence>
<dbReference type="Pfam" id="PF11335">
    <property type="entry name" value="DUF3137"/>
    <property type="match status" value="1"/>
</dbReference>
<evidence type="ECO:0000313" key="2">
    <source>
        <dbReference type="EMBL" id="ABC63039.1"/>
    </source>
</evidence>
<accession>Q2NBA2</accession>
<dbReference type="AlphaFoldDB" id="Q2NBA2"/>
<evidence type="ECO:0000313" key="3">
    <source>
        <dbReference type="Proteomes" id="UP000008808"/>
    </source>
</evidence>
<dbReference type="KEGG" id="eli:ELI_04735"/>
<keyword evidence="1" id="KW-1133">Transmembrane helix</keyword>
<gene>
    <name evidence="2" type="ordered locus">ELI_04735</name>
</gene>
<dbReference type="Proteomes" id="UP000008808">
    <property type="component" value="Chromosome"/>
</dbReference>
<protein>
    <recommendedName>
        <fullName evidence="4">Galanin</fullName>
    </recommendedName>
</protein>
<name>Q2NBA2_ERYLH</name>
<feature type="transmembrane region" description="Helical" evidence="1">
    <location>
        <begin position="40"/>
        <end position="57"/>
    </location>
</feature>
<keyword evidence="1" id="KW-0472">Membrane</keyword>
<reference evidence="3" key="1">
    <citation type="journal article" date="2009" name="J. Bacteriol.">
        <title>Complete genome sequence of Erythrobacter litoralis HTCC2594.</title>
        <authorList>
            <person name="Oh H.M."/>
            <person name="Giovannoni S.J."/>
            <person name="Ferriera S."/>
            <person name="Johnson J."/>
            <person name="Cho J.C."/>
        </authorList>
    </citation>
    <scope>NUCLEOTIDE SEQUENCE [LARGE SCALE GENOMIC DNA]</scope>
    <source>
        <strain evidence="3">HTCC2594</strain>
    </source>
</reference>
<proteinExistence type="predicted"/>
<dbReference type="HOGENOM" id="CLU_064247_0_0_5"/>
<dbReference type="EMBL" id="CP000157">
    <property type="protein sequence ID" value="ABC63039.1"/>
    <property type="molecule type" value="Genomic_DNA"/>
</dbReference>
<keyword evidence="3" id="KW-1185">Reference proteome</keyword>
<dbReference type="STRING" id="314225.ELI_04735"/>
<evidence type="ECO:0000256" key="1">
    <source>
        <dbReference type="SAM" id="Phobius"/>
    </source>
</evidence>
<dbReference type="InterPro" id="IPR021484">
    <property type="entry name" value="DUF3137"/>
</dbReference>
<keyword evidence="1" id="KW-0812">Transmembrane</keyword>
<dbReference type="eggNOG" id="ENOG5032Y9T">
    <property type="taxonomic scope" value="Bacteria"/>
</dbReference>